<dbReference type="NCBIfam" id="TIGR00254">
    <property type="entry name" value="GGDEF"/>
    <property type="match status" value="1"/>
</dbReference>
<dbReference type="PANTHER" id="PTHR45138:SF9">
    <property type="entry name" value="DIGUANYLATE CYCLASE DGCM-RELATED"/>
    <property type="match status" value="1"/>
</dbReference>
<dbReference type="KEGG" id="upv:EJN92_10935"/>
<dbReference type="PROSITE" id="PS50887">
    <property type="entry name" value="GGDEF"/>
    <property type="match status" value="1"/>
</dbReference>
<organism evidence="5 6">
    <name type="scientific">Undibacterium parvum</name>
    <dbReference type="NCBI Taxonomy" id="401471"/>
    <lineage>
        <taxon>Bacteria</taxon>
        <taxon>Pseudomonadati</taxon>
        <taxon>Pseudomonadota</taxon>
        <taxon>Betaproteobacteria</taxon>
        <taxon>Burkholderiales</taxon>
        <taxon>Oxalobacteraceae</taxon>
        <taxon>Undibacterium</taxon>
    </lineage>
</organism>
<dbReference type="SUPFAM" id="SSF55073">
    <property type="entry name" value="Nucleotide cyclase"/>
    <property type="match status" value="1"/>
</dbReference>
<dbReference type="InterPro" id="IPR019734">
    <property type="entry name" value="TPR_rpt"/>
</dbReference>
<dbReference type="Gene3D" id="1.25.40.10">
    <property type="entry name" value="Tetratricopeptide repeat domain"/>
    <property type="match status" value="2"/>
</dbReference>
<gene>
    <name evidence="5" type="ORF">EJN92_10935</name>
</gene>
<evidence type="ECO:0000256" key="1">
    <source>
        <dbReference type="ARBA" id="ARBA00012528"/>
    </source>
</evidence>
<evidence type="ECO:0000313" key="5">
    <source>
        <dbReference type="EMBL" id="AZP12474.1"/>
    </source>
</evidence>
<dbReference type="CDD" id="cd01949">
    <property type="entry name" value="GGDEF"/>
    <property type="match status" value="1"/>
</dbReference>
<dbReference type="GO" id="GO:1902201">
    <property type="term" value="P:negative regulation of bacterial-type flagellum-dependent cell motility"/>
    <property type="evidence" value="ECO:0007669"/>
    <property type="project" value="TreeGrafter"/>
</dbReference>
<dbReference type="PANTHER" id="PTHR45138">
    <property type="entry name" value="REGULATORY COMPONENTS OF SENSORY TRANSDUCTION SYSTEM"/>
    <property type="match status" value="1"/>
</dbReference>
<protein>
    <recommendedName>
        <fullName evidence="1">diguanylate cyclase</fullName>
        <ecNumber evidence="1">2.7.7.65</ecNumber>
    </recommendedName>
</protein>
<keyword evidence="6" id="KW-1185">Reference proteome</keyword>
<dbReference type="Gene3D" id="3.30.70.270">
    <property type="match status" value="1"/>
</dbReference>
<dbReference type="OrthoDB" id="23692at2"/>
<dbReference type="SMART" id="SM00028">
    <property type="entry name" value="TPR"/>
    <property type="match status" value="2"/>
</dbReference>
<evidence type="ECO:0000256" key="2">
    <source>
        <dbReference type="ARBA" id="ARBA00034247"/>
    </source>
</evidence>
<evidence type="ECO:0000256" key="3">
    <source>
        <dbReference type="SAM" id="Coils"/>
    </source>
</evidence>
<comment type="catalytic activity">
    <reaction evidence="2">
        <text>2 GTP = 3',3'-c-di-GMP + 2 diphosphate</text>
        <dbReference type="Rhea" id="RHEA:24898"/>
        <dbReference type="ChEBI" id="CHEBI:33019"/>
        <dbReference type="ChEBI" id="CHEBI:37565"/>
        <dbReference type="ChEBI" id="CHEBI:58805"/>
        <dbReference type="EC" id="2.7.7.65"/>
    </reaction>
</comment>
<dbReference type="GO" id="GO:0005886">
    <property type="term" value="C:plasma membrane"/>
    <property type="evidence" value="ECO:0007669"/>
    <property type="project" value="TreeGrafter"/>
</dbReference>
<name>A0A3S9HK42_9BURK</name>
<proteinExistence type="predicted"/>
<dbReference type="GO" id="GO:0043709">
    <property type="term" value="P:cell adhesion involved in single-species biofilm formation"/>
    <property type="evidence" value="ECO:0007669"/>
    <property type="project" value="TreeGrafter"/>
</dbReference>
<evidence type="ECO:0000313" key="6">
    <source>
        <dbReference type="Proteomes" id="UP000275663"/>
    </source>
</evidence>
<dbReference type="SMART" id="SM00267">
    <property type="entry name" value="GGDEF"/>
    <property type="match status" value="1"/>
</dbReference>
<accession>A0A3S9HK42</accession>
<dbReference type="InterPro" id="IPR011990">
    <property type="entry name" value="TPR-like_helical_dom_sf"/>
</dbReference>
<dbReference type="InterPro" id="IPR050469">
    <property type="entry name" value="Diguanylate_Cyclase"/>
</dbReference>
<dbReference type="EC" id="2.7.7.65" evidence="1"/>
<dbReference type="AlphaFoldDB" id="A0A3S9HK42"/>
<evidence type="ECO:0000259" key="4">
    <source>
        <dbReference type="PROSITE" id="PS50887"/>
    </source>
</evidence>
<dbReference type="GO" id="GO:0052621">
    <property type="term" value="F:diguanylate cyclase activity"/>
    <property type="evidence" value="ECO:0007669"/>
    <property type="project" value="UniProtKB-EC"/>
</dbReference>
<reference evidence="5 6" key="1">
    <citation type="journal article" date="2011" name="Int. J. Syst. Evol. Microbiol.">
        <title>Description of Undibacterium oligocarboniphilum sp. nov., isolated from purified water, and Undibacterium pigrum strain CCUG 49012 as the type strain of Undibacterium parvum sp. nov., and emended descriptions of the genus Undibacterium and the species Undibacterium pigrum.</title>
        <authorList>
            <person name="Eder W."/>
            <person name="Wanner G."/>
            <person name="Ludwig W."/>
            <person name="Busse H.J."/>
            <person name="Ziemke-Kageler F."/>
            <person name="Lang E."/>
        </authorList>
    </citation>
    <scope>NUCLEOTIDE SEQUENCE [LARGE SCALE GENOMIC DNA]</scope>
    <source>
        <strain evidence="5 6">DSM 23061</strain>
    </source>
</reference>
<feature type="coiled-coil region" evidence="3">
    <location>
        <begin position="335"/>
        <end position="369"/>
    </location>
</feature>
<keyword evidence="3" id="KW-0175">Coiled coil</keyword>
<dbReference type="InterPro" id="IPR043128">
    <property type="entry name" value="Rev_trsase/Diguanyl_cyclase"/>
</dbReference>
<dbReference type="RefSeq" id="WP_126127855.1">
    <property type="nucleotide sequence ID" value="NZ_CP034464.1"/>
</dbReference>
<dbReference type="Proteomes" id="UP000275663">
    <property type="component" value="Chromosome"/>
</dbReference>
<dbReference type="FunFam" id="3.30.70.270:FF:000001">
    <property type="entry name" value="Diguanylate cyclase domain protein"/>
    <property type="match status" value="1"/>
</dbReference>
<feature type="domain" description="GGDEF" evidence="4">
    <location>
        <begin position="404"/>
        <end position="534"/>
    </location>
</feature>
<dbReference type="SUPFAM" id="SSF48452">
    <property type="entry name" value="TPR-like"/>
    <property type="match status" value="2"/>
</dbReference>
<dbReference type="Pfam" id="PF00990">
    <property type="entry name" value="GGDEF"/>
    <property type="match status" value="1"/>
</dbReference>
<dbReference type="InterPro" id="IPR000160">
    <property type="entry name" value="GGDEF_dom"/>
</dbReference>
<dbReference type="InterPro" id="IPR029787">
    <property type="entry name" value="Nucleotide_cyclase"/>
</dbReference>
<dbReference type="EMBL" id="CP034464">
    <property type="protein sequence ID" value="AZP12474.1"/>
    <property type="molecule type" value="Genomic_DNA"/>
</dbReference>
<sequence>MSSEIDWTHSITQVDTLIDSQPLEASERLLALIKRAKLINDAAVLGDLYCKLGNCRIALHDPIGIRDFETALAYAEESGDLYLKVNVLHGLARSFITFGDTHTALQYCEMAIELGRSLDDKCMFAQVLMTLGLIFAATQQFERSLTIYAEAATLCRNNADQIGLARALNNWSDALTIFYEFSRDNGLEPEIQSLDLAVSYGRQALALAEECKLFRFQLLAIETLAHAMEVRGMFAVALEELELGMSKLAGHGFIKEELDIQVRLGALELQLKLSIPAISRLSKAYELALQLGNYPHLADLLRILSTAHEAVGDFAAALGVHKEFHLVTLKSRDQRAQISAQIFAAKLDLEKLQRESESHKSRVNQLENYNRSLNVQVREDSLTGLPNRRALDEHLEKLAVTHIGIITFALIDIDYFKRVNDTFSHLIGDEVLRHFGKLFRSCLRSGDMAARIGGEEFALVLDRARGSRSIDVCERLRKAIQSYDWNVLAPNLHVTASFGITHVQASDDLKSMMTRADGALYRAKQNGRNRIEKA</sequence>